<sequence length="185" mass="21657">MKLIVESISQKVVNDRPLLCFRAAEGSMWFPYKNAVEILIELQTLNQNNTEMRLWGNPEQQIGYYLQSIRQLKDGAKLQEWASNINLEPFDFISYRIKDGTFQAWLQVAKLINDEKVVFWDRWTLPRRMVERREFIDDTILTDFLQQKIQQCRQVIPIHSDLYGAPGSYSALEKAYAIGLGKLKP</sequence>
<gene>
    <name evidence="1" type="ORF">M976_03406</name>
</gene>
<keyword evidence="2" id="KW-1185">Reference proteome</keyword>
<dbReference type="Proteomes" id="UP000078407">
    <property type="component" value="Unassembled WGS sequence"/>
</dbReference>
<evidence type="ECO:0000313" key="1">
    <source>
        <dbReference type="EMBL" id="OAT25763.1"/>
    </source>
</evidence>
<evidence type="ECO:0000313" key="2">
    <source>
        <dbReference type="Proteomes" id="UP000078407"/>
    </source>
</evidence>
<reference evidence="1 2" key="1">
    <citation type="submission" date="2016-04" db="EMBL/GenBank/DDBJ databases">
        <title>ATOL: Assembling a taxonomically balanced genome-scale reconstruction of the evolutionary history of the Enterobacteriaceae.</title>
        <authorList>
            <person name="Plunkett G.III."/>
            <person name="Neeno-Eckwall E.C."/>
            <person name="Glasner J.D."/>
            <person name="Perna N.T."/>
        </authorList>
    </citation>
    <scope>NUCLEOTIDE SEQUENCE [LARGE SCALE GENOMIC DNA]</scope>
    <source>
        <strain evidence="1 2">ATCC 51602</strain>
    </source>
</reference>
<proteinExistence type="predicted"/>
<protein>
    <submittedName>
        <fullName evidence="1">Uncharacterized protein</fullName>
    </submittedName>
</protein>
<accession>A0ABX2W521</accession>
<name>A0ABX2W521_9ENTR</name>
<organism evidence="1 2">
    <name type="scientific">Buttiauxella ferragutiae ATCC 51602</name>
    <dbReference type="NCBI Taxonomy" id="1354252"/>
    <lineage>
        <taxon>Bacteria</taxon>
        <taxon>Pseudomonadati</taxon>
        <taxon>Pseudomonadota</taxon>
        <taxon>Gammaproteobacteria</taxon>
        <taxon>Enterobacterales</taxon>
        <taxon>Enterobacteriaceae</taxon>
        <taxon>Buttiauxella</taxon>
    </lineage>
</organism>
<dbReference type="EMBL" id="LXEQ01000051">
    <property type="protein sequence ID" value="OAT25763.1"/>
    <property type="molecule type" value="Genomic_DNA"/>
</dbReference>
<comment type="caution">
    <text evidence="1">The sequence shown here is derived from an EMBL/GenBank/DDBJ whole genome shotgun (WGS) entry which is preliminary data.</text>
</comment>